<proteinExistence type="predicted"/>
<evidence type="ECO:0000313" key="1">
    <source>
        <dbReference type="EMBL" id="SAL49997.1"/>
    </source>
</evidence>
<reference evidence="1 2" key="1">
    <citation type="submission" date="2016-01" db="EMBL/GenBank/DDBJ databases">
        <authorList>
            <person name="Oliw E.H."/>
        </authorList>
    </citation>
    <scope>NUCLEOTIDE SEQUENCE [LARGE SCALE GENOMIC DNA]</scope>
    <source>
        <strain evidence="1">LMG 27134</strain>
    </source>
</reference>
<dbReference type="EMBL" id="FCOK02000038">
    <property type="protein sequence ID" value="SAL49997.1"/>
    <property type="molecule type" value="Genomic_DNA"/>
</dbReference>
<dbReference type="AlphaFoldDB" id="A0A158I0K9"/>
<organism evidence="1 2">
    <name type="scientific">Caballeronia udeis</name>
    <dbReference type="NCBI Taxonomy" id="1232866"/>
    <lineage>
        <taxon>Bacteria</taxon>
        <taxon>Pseudomonadati</taxon>
        <taxon>Pseudomonadota</taxon>
        <taxon>Betaproteobacteria</taxon>
        <taxon>Burkholderiales</taxon>
        <taxon>Burkholderiaceae</taxon>
        <taxon>Caballeronia</taxon>
    </lineage>
</organism>
<sequence length="72" mass="7903">MQYQGNCASIIIDAEILHIEAVMSRCLAMGADGAIFQANYWRNRLLTLRDSGLSHTQDVAVQSLLSNLVASH</sequence>
<protein>
    <submittedName>
        <fullName evidence="1">Uncharacterized protein</fullName>
    </submittedName>
</protein>
<accession>A0A158I0K9</accession>
<dbReference type="Proteomes" id="UP000054683">
    <property type="component" value="Unassembled WGS sequence"/>
</dbReference>
<evidence type="ECO:0000313" key="2">
    <source>
        <dbReference type="Proteomes" id="UP000054683"/>
    </source>
</evidence>
<name>A0A158I0K9_9BURK</name>
<gene>
    <name evidence="1" type="ORF">AWB69_05041</name>
</gene>